<accession>A0A4S8KNU0</accession>
<name>A0A4S8KNU0_DENBC</name>
<evidence type="ECO:0000313" key="1">
    <source>
        <dbReference type="EMBL" id="THU77344.1"/>
    </source>
</evidence>
<keyword evidence="2" id="KW-1185">Reference proteome</keyword>
<sequence length="172" mass="18745">MKSNLNSNLDIVLLIVKGNEIEPGTRTWTWHYYLENKEEKVPDHRNHHDILICIIVFSTQVIFILYGFEETQVGREVVALQAVAGAVKGGGRQASALKRMAWGTSRKPAETDQAHMTWSASTGRILTAASATKAQAFRSDVCSKVVYGGPTLEKSITTVAGADGQVSSALAW</sequence>
<reference evidence="1 2" key="1">
    <citation type="journal article" date="2019" name="Nat. Ecol. Evol.">
        <title>Megaphylogeny resolves global patterns of mushroom evolution.</title>
        <authorList>
            <person name="Varga T."/>
            <person name="Krizsan K."/>
            <person name="Foldi C."/>
            <person name="Dima B."/>
            <person name="Sanchez-Garcia M."/>
            <person name="Sanchez-Ramirez S."/>
            <person name="Szollosi G.J."/>
            <person name="Szarkandi J.G."/>
            <person name="Papp V."/>
            <person name="Albert L."/>
            <person name="Andreopoulos W."/>
            <person name="Angelini C."/>
            <person name="Antonin V."/>
            <person name="Barry K.W."/>
            <person name="Bougher N.L."/>
            <person name="Buchanan P."/>
            <person name="Buyck B."/>
            <person name="Bense V."/>
            <person name="Catcheside P."/>
            <person name="Chovatia M."/>
            <person name="Cooper J."/>
            <person name="Damon W."/>
            <person name="Desjardin D."/>
            <person name="Finy P."/>
            <person name="Geml J."/>
            <person name="Haridas S."/>
            <person name="Hughes K."/>
            <person name="Justo A."/>
            <person name="Karasinski D."/>
            <person name="Kautmanova I."/>
            <person name="Kiss B."/>
            <person name="Kocsube S."/>
            <person name="Kotiranta H."/>
            <person name="LaButti K.M."/>
            <person name="Lechner B.E."/>
            <person name="Liimatainen K."/>
            <person name="Lipzen A."/>
            <person name="Lukacs Z."/>
            <person name="Mihaltcheva S."/>
            <person name="Morgado L.N."/>
            <person name="Niskanen T."/>
            <person name="Noordeloos M.E."/>
            <person name="Ohm R.A."/>
            <person name="Ortiz-Santana B."/>
            <person name="Ovrebo C."/>
            <person name="Racz N."/>
            <person name="Riley R."/>
            <person name="Savchenko A."/>
            <person name="Shiryaev A."/>
            <person name="Soop K."/>
            <person name="Spirin V."/>
            <person name="Szebenyi C."/>
            <person name="Tomsovsky M."/>
            <person name="Tulloss R.E."/>
            <person name="Uehling J."/>
            <person name="Grigoriev I.V."/>
            <person name="Vagvolgyi C."/>
            <person name="Papp T."/>
            <person name="Martin F.M."/>
            <person name="Miettinen O."/>
            <person name="Hibbett D.S."/>
            <person name="Nagy L.G."/>
        </authorList>
    </citation>
    <scope>NUCLEOTIDE SEQUENCE [LARGE SCALE GENOMIC DNA]</scope>
    <source>
        <strain evidence="1 2">CBS 962.96</strain>
    </source>
</reference>
<proteinExistence type="predicted"/>
<gene>
    <name evidence="1" type="ORF">K435DRAFT_877985</name>
</gene>
<protein>
    <submittedName>
        <fullName evidence="1">Uncharacterized protein</fullName>
    </submittedName>
</protein>
<dbReference type="AlphaFoldDB" id="A0A4S8KNU0"/>
<evidence type="ECO:0000313" key="2">
    <source>
        <dbReference type="Proteomes" id="UP000297245"/>
    </source>
</evidence>
<dbReference type="Proteomes" id="UP000297245">
    <property type="component" value="Unassembled WGS sequence"/>
</dbReference>
<organism evidence="1 2">
    <name type="scientific">Dendrothele bispora (strain CBS 962.96)</name>
    <dbReference type="NCBI Taxonomy" id="1314807"/>
    <lineage>
        <taxon>Eukaryota</taxon>
        <taxon>Fungi</taxon>
        <taxon>Dikarya</taxon>
        <taxon>Basidiomycota</taxon>
        <taxon>Agaricomycotina</taxon>
        <taxon>Agaricomycetes</taxon>
        <taxon>Agaricomycetidae</taxon>
        <taxon>Agaricales</taxon>
        <taxon>Agaricales incertae sedis</taxon>
        <taxon>Dendrothele</taxon>
    </lineage>
</organism>
<dbReference type="EMBL" id="ML180472">
    <property type="protein sequence ID" value="THU77344.1"/>
    <property type="molecule type" value="Genomic_DNA"/>
</dbReference>